<name>A0A2A3ZUT2_BREAU</name>
<organism evidence="1 2">
    <name type="scientific">Brevibacterium aurantiacum</name>
    <dbReference type="NCBI Taxonomy" id="273384"/>
    <lineage>
        <taxon>Bacteria</taxon>
        <taxon>Bacillati</taxon>
        <taxon>Actinomycetota</taxon>
        <taxon>Actinomycetes</taxon>
        <taxon>Micrococcales</taxon>
        <taxon>Brevibacteriaceae</taxon>
        <taxon>Brevibacterium</taxon>
    </lineage>
</organism>
<comment type="caution">
    <text evidence="1">The sequence shown here is derived from an EMBL/GenBank/DDBJ whole genome shotgun (WGS) entry which is preliminary data.</text>
</comment>
<reference evidence="1 2" key="1">
    <citation type="journal article" date="2017" name="Elife">
        <title>Extensive horizontal gene transfer in cheese-associated bacteria.</title>
        <authorList>
            <person name="Bonham K.S."/>
            <person name="Wolfe B.E."/>
            <person name="Dutton R.J."/>
        </authorList>
    </citation>
    <scope>NUCLEOTIDE SEQUENCE [LARGE SCALE GENOMIC DNA]</scope>
    <source>
        <strain evidence="1 2">738_8</strain>
    </source>
</reference>
<dbReference type="EMBL" id="NRHA01000003">
    <property type="protein sequence ID" value="PCC55251.1"/>
    <property type="molecule type" value="Genomic_DNA"/>
</dbReference>
<evidence type="ECO:0000313" key="1">
    <source>
        <dbReference type="EMBL" id="PCC55251.1"/>
    </source>
</evidence>
<proteinExistence type="predicted"/>
<dbReference type="RefSeq" id="WP_096145527.1">
    <property type="nucleotide sequence ID" value="NZ_NRHA01000003.1"/>
</dbReference>
<gene>
    <name evidence="1" type="ORF">CIK59_00285</name>
</gene>
<dbReference type="AlphaFoldDB" id="A0A2A3ZUT2"/>
<evidence type="ECO:0000313" key="2">
    <source>
        <dbReference type="Proteomes" id="UP000217881"/>
    </source>
</evidence>
<accession>A0A2A3ZUT2</accession>
<protein>
    <submittedName>
        <fullName evidence="1">Uncharacterized protein</fullName>
    </submittedName>
</protein>
<sequence>MKILAHAFTMIPTNDLAGTAAAYVGEGLEILWRPDPQTAIVGANQRALVMIEDDPSERALGAGPVLLVDDLSTTGLGRTSSWAIPPMNVPVGKYGAVDCDGTVLRYLDLSMCSEDIPSIWFGNSGDEGMTGDGIQ</sequence>
<dbReference type="Proteomes" id="UP000217881">
    <property type="component" value="Unassembled WGS sequence"/>
</dbReference>